<organism evidence="2 3">
    <name type="scientific">Sphaceloma murrayae</name>
    <dbReference type="NCBI Taxonomy" id="2082308"/>
    <lineage>
        <taxon>Eukaryota</taxon>
        <taxon>Fungi</taxon>
        <taxon>Dikarya</taxon>
        <taxon>Ascomycota</taxon>
        <taxon>Pezizomycotina</taxon>
        <taxon>Dothideomycetes</taxon>
        <taxon>Dothideomycetidae</taxon>
        <taxon>Myriangiales</taxon>
        <taxon>Elsinoaceae</taxon>
        <taxon>Sphaceloma</taxon>
    </lineage>
</organism>
<feature type="compositionally biased region" description="Low complexity" evidence="1">
    <location>
        <begin position="92"/>
        <end position="103"/>
    </location>
</feature>
<accession>A0A2K1QTM1</accession>
<gene>
    <name evidence="2" type="ORF">CAC42_6234</name>
</gene>
<feature type="compositionally biased region" description="Basic residues" evidence="1">
    <location>
        <begin position="353"/>
        <end position="375"/>
    </location>
</feature>
<dbReference type="OrthoDB" id="10662253at2759"/>
<feature type="compositionally biased region" description="Basic and acidic residues" evidence="1">
    <location>
        <begin position="334"/>
        <end position="352"/>
    </location>
</feature>
<protein>
    <submittedName>
        <fullName evidence="2">Uncharacterized protein</fullName>
    </submittedName>
</protein>
<comment type="caution">
    <text evidence="2">The sequence shown here is derived from an EMBL/GenBank/DDBJ whole genome shotgun (WGS) entry which is preliminary data.</text>
</comment>
<feature type="region of interest" description="Disordered" evidence="1">
    <location>
        <begin position="264"/>
        <end position="375"/>
    </location>
</feature>
<evidence type="ECO:0000313" key="2">
    <source>
        <dbReference type="EMBL" id="PNS18417.1"/>
    </source>
</evidence>
<dbReference type="Proteomes" id="UP000243797">
    <property type="component" value="Unassembled WGS sequence"/>
</dbReference>
<evidence type="ECO:0000313" key="3">
    <source>
        <dbReference type="Proteomes" id="UP000243797"/>
    </source>
</evidence>
<feature type="compositionally biased region" description="Polar residues" evidence="1">
    <location>
        <begin position="145"/>
        <end position="159"/>
    </location>
</feature>
<evidence type="ECO:0000256" key="1">
    <source>
        <dbReference type="SAM" id="MobiDB-lite"/>
    </source>
</evidence>
<name>A0A2K1QTM1_9PEZI</name>
<dbReference type="InParanoid" id="A0A2K1QTM1"/>
<reference evidence="2 3" key="1">
    <citation type="submission" date="2017-06" db="EMBL/GenBank/DDBJ databases">
        <title>Draft genome sequence of a variant of Elsinoe murrayae.</title>
        <authorList>
            <person name="Cheng Q."/>
        </authorList>
    </citation>
    <scope>NUCLEOTIDE SEQUENCE [LARGE SCALE GENOMIC DNA]</scope>
    <source>
        <strain evidence="2 3">CQ-2017a</strain>
    </source>
</reference>
<feature type="compositionally biased region" description="Polar residues" evidence="1">
    <location>
        <begin position="27"/>
        <end position="44"/>
    </location>
</feature>
<dbReference type="EMBL" id="NKHZ01000041">
    <property type="protein sequence ID" value="PNS18417.1"/>
    <property type="molecule type" value="Genomic_DNA"/>
</dbReference>
<proteinExistence type="predicted"/>
<sequence length="375" mass="41087">MPISFPLSPKRAEEQRREKRRQALKRSISNPLETGSEHLSSSPEAAQRPSLSAAATASTAIPLGAITQTIDRRPELARITSAPGVLDEDDISPIIPSSGPLSSTAQGQRLSPLHRTPRPVRALHPTEVGLPSAPDAYRGHAQVVSKGTVTAQGPSQASTSRSSRRAEKAPATEQADVTPEVRSATDAAQAHALMSQLHAERMSKYDSDVATWRRVERGEPLETVEDCGRSSSSLSRRRSELAQAEMLRDAEVEAWSRRQAQLGKLAMTPERDPVRPESWYTEIDTAPVTPLYPPGDRAEPSLDDFLAPPVQPGVPSEAGVATRSGTWEGGETCRSPEEHRRAYEEANPDRYRRGMPIRRAESRRRKGKGKEKKKE</sequence>
<dbReference type="AlphaFoldDB" id="A0A2K1QTM1"/>
<keyword evidence="3" id="KW-1185">Reference proteome</keyword>
<feature type="region of interest" description="Disordered" evidence="1">
    <location>
        <begin position="1"/>
        <end position="189"/>
    </location>
</feature>